<dbReference type="SMART" id="SM00248">
    <property type="entry name" value="ANK"/>
    <property type="match status" value="5"/>
</dbReference>
<organism evidence="3">
    <name type="scientific">Acanthamoeba polyphaga mimivirus</name>
    <name type="common">APMV</name>
    <dbReference type="NCBI Taxonomy" id="212035"/>
    <lineage>
        <taxon>Viruses</taxon>
        <taxon>Varidnaviria</taxon>
        <taxon>Bamfordvirae</taxon>
        <taxon>Nucleocytoviricota</taxon>
        <taxon>Megaviricetes</taxon>
        <taxon>Imitervirales</taxon>
        <taxon>Mimiviridae</taxon>
        <taxon>Megamimivirinae</taxon>
        <taxon>Mimivirus</taxon>
        <taxon>Mimivirus bradfordmassiliense</taxon>
    </lineage>
</organism>
<dbReference type="Pfam" id="PF13857">
    <property type="entry name" value="Ank_5"/>
    <property type="match status" value="1"/>
</dbReference>
<keyword evidence="2" id="KW-0040">ANK repeat</keyword>
<evidence type="ECO:0000256" key="2">
    <source>
        <dbReference type="ARBA" id="ARBA00023043"/>
    </source>
</evidence>
<keyword evidence="1" id="KW-0677">Repeat</keyword>
<organismHost>
    <name type="scientific">Acanthamoeba polyphaga</name>
    <name type="common">Amoeba</name>
    <dbReference type="NCBI Taxonomy" id="5757"/>
</organismHost>
<dbReference type="InterPro" id="IPR002110">
    <property type="entry name" value="Ankyrin_rpt"/>
</dbReference>
<dbReference type="Gene3D" id="1.25.40.20">
    <property type="entry name" value="Ankyrin repeat-containing domain"/>
    <property type="match status" value="1"/>
</dbReference>
<protein>
    <submittedName>
        <fullName evidence="3">Ankyrin repeat protein</fullName>
    </submittedName>
</protein>
<reference evidence="3" key="1">
    <citation type="journal article" date="2017" name="Front. Microbiol.">
        <title>Genome Characterization of the First Mimiviruses of Lineage C Isolated in Brazil.</title>
        <authorList>
            <person name="Assis F.L."/>
            <person name="Franco-Luiz A.P.M."/>
            <person name="Dos Santos R.N."/>
            <person name="Campos F.S."/>
            <person name="Dornas F.P."/>
            <person name="Borato P.V.M."/>
            <person name="Franco A.C."/>
            <person name="Abrahao J.S."/>
            <person name="Colson P."/>
            <person name="Scola B."/>
        </authorList>
    </citation>
    <scope>NUCLEOTIDE SEQUENCE [LARGE SCALE GENOMIC DNA]</scope>
</reference>
<dbReference type="PANTHER" id="PTHR24124">
    <property type="entry name" value="ANKYRIN REPEAT FAMILY A"/>
    <property type="match status" value="1"/>
</dbReference>
<accession>A0A2L2DK16</accession>
<name>A0A2L2DK16_MIMIV</name>
<dbReference type="PROSITE" id="PS50297">
    <property type="entry name" value="ANK_REP_REGION"/>
    <property type="match status" value="1"/>
</dbReference>
<evidence type="ECO:0000313" key="3">
    <source>
        <dbReference type="EMBL" id="AVG46512.1"/>
    </source>
</evidence>
<dbReference type="PANTHER" id="PTHR24124:SF14">
    <property type="entry name" value="CHROMOSOME UNDETERMINED SCAFFOLD_25, WHOLE GENOME SHOTGUN SEQUENCE"/>
    <property type="match status" value="1"/>
</dbReference>
<dbReference type="SUPFAM" id="SSF48403">
    <property type="entry name" value="Ankyrin repeat"/>
    <property type="match status" value="1"/>
</dbReference>
<evidence type="ECO:0000256" key="1">
    <source>
        <dbReference type="ARBA" id="ARBA00022737"/>
    </source>
</evidence>
<proteinExistence type="predicted"/>
<dbReference type="InterPro" id="IPR036770">
    <property type="entry name" value="Ankyrin_rpt-contain_sf"/>
</dbReference>
<dbReference type="PROSITE" id="PS50088">
    <property type="entry name" value="ANK_REPEAT"/>
    <property type="match status" value="1"/>
</dbReference>
<sequence length="324" mass="38128">MLEKYSNIFKDYDKNRHYHINTYFDIPGLNNATPIMYLLYNKNKLDKNIICDYIVNNLDEINQINGIGFSPLMFELDQQTRSYSEYKFDIDLIECLLKNGADTNIITGYSVSALNLCFWNAGIPRIEKLQIFKLLLNYGANVNISAGNKQTLLHNAVRVNGYEMVKLLLEYGADINARDNDGSTPIMCLNDCHHYYDIGRVEYYKNKELITNLLLKYNPNIAIENKKGLNVLYKDHYLKIIHQYSSDLEKYKLYMKILKKKIINKSSIILFQPDSMRSRILSIKWHNYDYLWTCNNYPEIIDYFSIIDGQDLKFKIDDALKYMH</sequence>
<dbReference type="Proteomes" id="UP000280369">
    <property type="component" value="Segment"/>
</dbReference>
<dbReference type="GO" id="GO:0010468">
    <property type="term" value="P:regulation of gene expression"/>
    <property type="evidence" value="ECO:0007669"/>
    <property type="project" value="TreeGrafter"/>
</dbReference>
<dbReference type="EMBL" id="MG602507">
    <property type="protein sequence ID" value="AVG46512.1"/>
    <property type="molecule type" value="Genomic_DNA"/>
</dbReference>